<evidence type="ECO:0000259" key="1">
    <source>
        <dbReference type="Pfam" id="PF02663"/>
    </source>
</evidence>
<dbReference type="Pfam" id="PF02663">
    <property type="entry name" value="FmdE"/>
    <property type="match status" value="1"/>
</dbReference>
<protein>
    <recommendedName>
        <fullName evidence="1">Formylmethanofuran dehydrogenase subunit E domain-containing protein</fullName>
    </recommendedName>
</protein>
<proteinExistence type="predicted"/>
<dbReference type="PANTHER" id="PTHR39418:SF1">
    <property type="entry name" value="DEHYDROGENASE"/>
    <property type="match status" value="1"/>
</dbReference>
<feature type="domain" description="Formylmethanofuran dehydrogenase subunit E" evidence="1">
    <location>
        <begin position="25"/>
        <end position="142"/>
    </location>
</feature>
<accession>A0A0W8FDC4</accession>
<dbReference type="PANTHER" id="PTHR39418">
    <property type="entry name" value="DEHYDROGENASE-RELATED"/>
    <property type="match status" value="1"/>
</dbReference>
<evidence type="ECO:0000313" key="2">
    <source>
        <dbReference type="EMBL" id="KUG18734.1"/>
    </source>
</evidence>
<dbReference type="InterPro" id="IPR003814">
    <property type="entry name" value="FmdEsu_dom"/>
</dbReference>
<gene>
    <name evidence="2" type="ORF">ASZ90_011564</name>
</gene>
<dbReference type="AlphaFoldDB" id="A0A0W8FDC4"/>
<dbReference type="Gene3D" id="3.30.1330.130">
    <property type="match status" value="1"/>
</dbReference>
<organism evidence="2">
    <name type="scientific">hydrocarbon metagenome</name>
    <dbReference type="NCBI Taxonomy" id="938273"/>
    <lineage>
        <taxon>unclassified sequences</taxon>
        <taxon>metagenomes</taxon>
        <taxon>ecological metagenomes</taxon>
    </lineage>
</organism>
<dbReference type="SUPFAM" id="SSF143555">
    <property type="entry name" value="FwdE-like"/>
    <property type="match status" value="1"/>
</dbReference>
<name>A0A0W8FDC4_9ZZZZ</name>
<comment type="caution">
    <text evidence="2">The sequence shown here is derived from an EMBL/GenBank/DDBJ whole genome shotgun (WGS) entry which is preliminary data.</text>
</comment>
<dbReference type="EMBL" id="LNQE01001366">
    <property type="protein sequence ID" value="KUG18734.1"/>
    <property type="molecule type" value="Genomic_DNA"/>
</dbReference>
<dbReference type="InterPro" id="IPR053194">
    <property type="entry name" value="tRNA_methyltr_O"/>
</dbReference>
<reference evidence="2" key="1">
    <citation type="journal article" date="2015" name="Proc. Natl. Acad. Sci. U.S.A.">
        <title>Networks of energetic and metabolic interactions define dynamics in microbial communities.</title>
        <authorList>
            <person name="Embree M."/>
            <person name="Liu J.K."/>
            <person name="Al-Bassam M.M."/>
            <person name="Zengler K."/>
        </authorList>
    </citation>
    <scope>NUCLEOTIDE SEQUENCE</scope>
</reference>
<sequence length="153" mass="17323">MDHQEGKCRYTGMDKEYTIEDLAAFHGHLGPYIVLGYMIGRYARKNLCSDPFQMKAEVFCQDKPPQSCLADGVQIGSGCTLGKRNIRIVPSNEIRCHFAAGERELVIIPRPIAFTSESGKEHDLLIEQLAEKMYRMADTDLFTADLRPDWDHG</sequence>